<dbReference type="AlphaFoldDB" id="A0A9P4VUQ1"/>
<evidence type="ECO:0000313" key="1">
    <source>
        <dbReference type="EMBL" id="KAF2842217.1"/>
    </source>
</evidence>
<gene>
    <name evidence="1" type="ORF">M501DRAFT_1013572</name>
</gene>
<comment type="caution">
    <text evidence="1">The sequence shown here is derived from an EMBL/GenBank/DDBJ whole genome shotgun (WGS) entry which is preliminary data.</text>
</comment>
<accession>A0A9P4VUQ1</accession>
<keyword evidence="2" id="KW-1185">Reference proteome</keyword>
<protein>
    <recommendedName>
        <fullName evidence="3">Heterokaryon incompatibility domain-containing protein</fullName>
    </recommendedName>
</protein>
<evidence type="ECO:0008006" key="3">
    <source>
        <dbReference type="Google" id="ProtNLM"/>
    </source>
</evidence>
<dbReference type="OrthoDB" id="2157530at2759"/>
<name>A0A9P4VUQ1_9PEZI</name>
<dbReference type="PANTHER" id="PTHR24148">
    <property type="entry name" value="ANKYRIN REPEAT DOMAIN-CONTAINING PROTEIN 39 HOMOLOG-RELATED"/>
    <property type="match status" value="1"/>
</dbReference>
<organism evidence="1 2">
    <name type="scientific">Patellaria atrata CBS 101060</name>
    <dbReference type="NCBI Taxonomy" id="1346257"/>
    <lineage>
        <taxon>Eukaryota</taxon>
        <taxon>Fungi</taxon>
        <taxon>Dikarya</taxon>
        <taxon>Ascomycota</taxon>
        <taxon>Pezizomycotina</taxon>
        <taxon>Dothideomycetes</taxon>
        <taxon>Dothideomycetes incertae sedis</taxon>
        <taxon>Patellariales</taxon>
        <taxon>Patellariaceae</taxon>
        <taxon>Patellaria</taxon>
    </lineage>
</organism>
<dbReference type="Pfam" id="PF26639">
    <property type="entry name" value="Het-6_barrel"/>
    <property type="match status" value="1"/>
</dbReference>
<evidence type="ECO:0000313" key="2">
    <source>
        <dbReference type="Proteomes" id="UP000799429"/>
    </source>
</evidence>
<dbReference type="PANTHER" id="PTHR24148:SF64">
    <property type="entry name" value="HETEROKARYON INCOMPATIBILITY DOMAIN-CONTAINING PROTEIN"/>
    <property type="match status" value="1"/>
</dbReference>
<dbReference type="Proteomes" id="UP000799429">
    <property type="component" value="Unassembled WGS sequence"/>
</dbReference>
<reference evidence="1" key="1">
    <citation type="journal article" date="2020" name="Stud. Mycol.">
        <title>101 Dothideomycetes genomes: a test case for predicting lifestyles and emergence of pathogens.</title>
        <authorList>
            <person name="Haridas S."/>
            <person name="Albert R."/>
            <person name="Binder M."/>
            <person name="Bloem J."/>
            <person name="Labutti K."/>
            <person name="Salamov A."/>
            <person name="Andreopoulos B."/>
            <person name="Baker S."/>
            <person name="Barry K."/>
            <person name="Bills G."/>
            <person name="Bluhm B."/>
            <person name="Cannon C."/>
            <person name="Castanera R."/>
            <person name="Culley D."/>
            <person name="Daum C."/>
            <person name="Ezra D."/>
            <person name="Gonzalez J."/>
            <person name="Henrissat B."/>
            <person name="Kuo A."/>
            <person name="Liang C."/>
            <person name="Lipzen A."/>
            <person name="Lutzoni F."/>
            <person name="Magnuson J."/>
            <person name="Mondo S."/>
            <person name="Nolan M."/>
            <person name="Ohm R."/>
            <person name="Pangilinan J."/>
            <person name="Park H.-J."/>
            <person name="Ramirez L."/>
            <person name="Alfaro M."/>
            <person name="Sun H."/>
            <person name="Tritt A."/>
            <person name="Yoshinaga Y."/>
            <person name="Zwiers L.-H."/>
            <person name="Turgeon B."/>
            <person name="Goodwin S."/>
            <person name="Spatafora J."/>
            <person name="Crous P."/>
            <person name="Grigoriev I."/>
        </authorList>
    </citation>
    <scope>NUCLEOTIDE SEQUENCE</scope>
    <source>
        <strain evidence="1">CBS 101060</strain>
    </source>
</reference>
<dbReference type="InterPro" id="IPR052895">
    <property type="entry name" value="HetReg/Transcr_Mod"/>
</dbReference>
<dbReference type="EMBL" id="MU006090">
    <property type="protein sequence ID" value="KAF2842217.1"/>
    <property type="molecule type" value="Genomic_DNA"/>
</dbReference>
<proteinExistence type="predicted"/>
<sequence>MDLYKQLPLTDERPCFHLLELNLEDVETDTTSIALQVTMNTCDLEDAIDYEALSYTWGPNIILGHWGGGFLQRYYRFKPTHLFRAAGSSRPKVTVEHDSDSIRLEGSRLDTVQRVIPIKAVLRPPEDTTVEIIQRLARDAISSETYPLSGEPSWIAYFRTLTADRSALSPRISEEAWKEIARKIGTIIEDKDIFVTEKGYLGHGHEELAEADLICIFSGGEVPFMLRETVVDDSEAFRFLCECYIHGVMDGEAYDDRAKNVLESFTVF</sequence>